<dbReference type="AlphaFoldDB" id="A0A5K7SCQ4"/>
<dbReference type="InterPro" id="IPR001017">
    <property type="entry name" value="DH_E1"/>
</dbReference>
<name>A0A5K7SCQ4_9BACT</name>
<evidence type="ECO:0000259" key="5">
    <source>
        <dbReference type="SMART" id="SM00861"/>
    </source>
</evidence>
<dbReference type="CDD" id="cd02000">
    <property type="entry name" value="TPP_E1_PDC_ADC_BCADC"/>
    <property type="match status" value="1"/>
</dbReference>
<dbReference type="SUPFAM" id="SSF52518">
    <property type="entry name" value="Thiamin diphosphate-binding fold (THDP-binding)"/>
    <property type="match status" value="2"/>
</dbReference>
<dbReference type="RefSeq" id="WP_318347601.1">
    <property type="nucleotide sequence ID" value="NZ_AP018694.1"/>
</dbReference>
<dbReference type="PANTHER" id="PTHR43257">
    <property type="entry name" value="PYRUVATE DEHYDROGENASE E1 COMPONENT BETA SUBUNIT"/>
    <property type="match status" value="1"/>
</dbReference>
<dbReference type="InterPro" id="IPR033248">
    <property type="entry name" value="Transketolase_C"/>
</dbReference>
<dbReference type="SUPFAM" id="SSF52922">
    <property type="entry name" value="TK C-terminal domain-like"/>
    <property type="match status" value="1"/>
</dbReference>
<evidence type="ECO:0000256" key="3">
    <source>
        <dbReference type="ARBA" id="ARBA00023002"/>
    </source>
</evidence>
<proteinExistence type="predicted"/>
<comment type="cofactor">
    <cofactor evidence="1">
        <name>thiamine diphosphate</name>
        <dbReference type="ChEBI" id="CHEBI:58937"/>
    </cofactor>
</comment>
<dbReference type="Proteomes" id="UP001193389">
    <property type="component" value="Chromosome"/>
</dbReference>
<evidence type="ECO:0000313" key="7">
    <source>
        <dbReference type="Proteomes" id="UP001193389"/>
    </source>
</evidence>
<dbReference type="InterPro" id="IPR009014">
    <property type="entry name" value="Transketo_C/PFOR_II"/>
</dbReference>
<evidence type="ECO:0000313" key="6">
    <source>
        <dbReference type="EMBL" id="BBE19348.1"/>
    </source>
</evidence>
<evidence type="ECO:0000256" key="1">
    <source>
        <dbReference type="ARBA" id="ARBA00001964"/>
    </source>
</evidence>
<keyword evidence="3" id="KW-0560">Oxidoreductase</keyword>
<feature type="domain" description="Transketolase-like pyrimidine-binding" evidence="5">
    <location>
        <begin position="478"/>
        <end position="651"/>
    </location>
</feature>
<dbReference type="Pfam" id="PF00676">
    <property type="entry name" value="E1_dh"/>
    <property type="match status" value="2"/>
</dbReference>
<comment type="function">
    <text evidence="2">E1 component of the 2-oxoglutarate dehydrogenase (OGDH) complex which catalyzes the decarboxylation of 2-oxoglutarate, the first step in the conversion of 2-oxoglutarate to succinyl-CoA and CO(2).</text>
</comment>
<dbReference type="EMBL" id="AP018694">
    <property type="protein sequence ID" value="BBE19348.1"/>
    <property type="molecule type" value="Genomic_DNA"/>
</dbReference>
<evidence type="ECO:0000256" key="2">
    <source>
        <dbReference type="ARBA" id="ARBA00003906"/>
    </source>
</evidence>
<keyword evidence="7" id="KW-1185">Reference proteome</keyword>
<keyword evidence="4" id="KW-0786">Thiamine pyrophosphate</keyword>
<accession>A0A5K7SCQ4</accession>
<dbReference type="KEGG" id="anf:AQPE_3533"/>
<dbReference type="GO" id="GO:0016624">
    <property type="term" value="F:oxidoreductase activity, acting on the aldehyde or oxo group of donors, disulfide as acceptor"/>
    <property type="evidence" value="ECO:0007669"/>
    <property type="project" value="InterPro"/>
</dbReference>
<dbReference type="InterPro" id="IPR029061">
    <property type="entry name" value="THDP-binding"/>
</dbReference>
<dbReference type="Gene3D" id="3.40.50.920">
    <property type="match status" value="1"/>
</dbReference>
<dbReference type="SMART" id="SM00861">
    <property type="entry name" value="Transket_pyr"/>
    <property type="match status" value="1"/>
</dbReference>
<dbReference type="Pfam" id="PF02780">
    <property type="entry name" value="Transketolase_C"/>
    <property type="match status" value="1"/>
</dbReference>
<dbReference type="PANTHER" id="PTHR43257:SF2">
    <property type="entry name" value="PYRUVATE DEHYDROGENASE E1 COMPONENT SUBUNIT BETA"/>
    <property type="match status" value="1"/>
</dbReference>
<protein>
    <submittedName>
        <fullName evidence="6">Acetoin dehydrogenase E1 component alpha-subunit / acetoin dehydrogenase E1 component beta-subunit</fullName>
    </submittedName>
</protein>
<sequence>MPKSQFINPSDVRKAGEVTFQPIPVNQYNKTIREELKSKNFTTEELKKIYHDMVVIREFETMLHLVKTTGGYSGVEYNNPGPAHLSAGQEAAAVGMAYTLTVDDFIFGSHRSHGEILAKGLRAIETLDPKELEKIMNEFWDGATLNVAKKAYKSNDTKELGIRFLLYGALAEIFARTTGFNKGLGGSMHTFFTPFGIYPNNAIVGGSGTIAVGAALYKKVNRKPGLVVANIGDASMARGPVWEGITFAAMDQFKQLWADDMKGGLPVIINIMDNQYGMGGQTAGETMGFDVAARIGAGVNPEQMHAERVDGYNPLAVIETYRRKKELIEKKEGPILVDILTYRFSGHSPSDSSSYRTSEEIKAWEEQDCIISYGKQLIEAGVATQADLDSTWNEVKEIMLDTFKLAINDELSPIMDLHKNPDLLETMMFSNQSIDSMSDAKPDVNHPMNENPRVQQIAKKERSTVDKDGNPVSKMKQFQLRDGIFEAIVDRFYKDASLIAYGEENRDWGGAFAVYRGLTEALPYHRLFNSPIAEAAIIGTSIGYAMCGGRVIPEIMYCDFLGCCGDEIFNQLPKWQAMSGNILKMPVVVRVSVGSKYGAQHSQDWTSLTAHIPGLKVCFPVTPYDAKGLMNSALQGTDPVVFFESQRIYEIGEQFHKGGVPEGYYEIPFGEPDIKREGKDVTILTIGATLYRALDAAKILEEKYGMSAEVIDARSLVPFNYEKVLASVKKTGRIVISSDATARGSFLNDLARNVTDLAFDDLDAPPAVLGSRDWITPAYELEYAFFPQAESFIDIINEKLIPLKGHIAKYNFTNAEQIRRSKLGV</sequence>
<reference evidence="6" key="1">
    <citation type="journal article" date="2020" name="Int. J. Syst. Evol. Microbiol.">
        <title>Aquipluma nitroreducens gen. nov. sp. nov., a novel facultatively anaerobic bacterium isolated from a freshwater lake.</title>
        <authorList>
            <person name="Watanabe M."/>
            <person name="Kojima H."/>
            <person name="Fukui M."/>
        </authorList>
    </citation>
    <scope>NUCLEOTIDE SEQUENCE</scope>
    <source>
        <strain evidence="6">MeG22</strain>
    </source>
</reference>
<dbReference type="InterPro" id="IPR005475">
    <property type="entry name" value="Transketolase-like_Pyr-bd"/>
</dbReference>
<dbReference type="Gene3D" id="3.40.50.970">
    <property type="match status" value="2"/>
</dbReference>
<gene>
    <name evidence="6" type="ORF">AQPE_3533</name>
</gene>
<dbReference type="Pfam" id="PF02779">
    <property type="entry name" value="Transket_pyr"/>
    <property type="match status" value="1"/>
</dbReference>
<organism evidence="6 7">
    <name type="scientific">Aquipluma nitroreducens</name>
    <dbReference type="NCBI Taxonomy" id="2010828"/>
    <lineage>
        <taxon>Bacteria</taxon>
        <taxon>Pseudomonadati</taxon>
        <taxon>Bacteroidota</taxon>
        <taxon>Bacteroidia</taxon>
        <taxon>Marinilabiliales</taxon>
        <taxon>Prolixibacteraceae</taxon>
        <taxon>Aquipluma</taxon>
    </lineage>
</organism>
<evidence type="ECO:0000256" key="4">
    <source>
        <dbReference type="ARBA" id="ARBA00023052"/>
    </source>
</evidence>